<name>A0ABR9UB05_9CYAN</name>
<organism evidence="2 3">
    <name type="scientific">Planktothrix mougeotii LEGE 06226</name>
    <dbReference type="NCBI Taxonomy" id="1828728"/>
    <lineage>
        <taxon>Bacteria</taxon>
        <taxon>Bacillati</taxon>
        <taxon>Cyanobacteriota</taxon>
        <taxon>Cyanophyceae</taxon>
        <taxon>Oscillatoriophycideae</taxon>
        <taxon>Oscillatoriales</taxon>
        <taxon>Microcoleaceae</taxon>
        <taxon>Planktothrix</taxon>
    </lineage>
</organism>
<proteinExistence type="predicted"/>
<feature type="region of interest" description="Disordered" evidence="1">
    <location>
        <begin position="67"/>
        <end position="113"/>
    </location>
</feature>
<evidence type="ECO:0000256" key="1">
    <source>
        <dbReference type="SAM" id="MobiDB-lite"/>
    </source>
</evidence>
<accession>A0ABR9UB05</accession>
<protein>
    <submittedName>
        <fullName evidence="2">Uncharacterized protein</fullName>
    </submittedName>
</protein>
<keyword evidence="3" id="KW-1185">Reference proteome</keyword>
<gene>
    <name evidence="2" type="ORF">IQ236_06120</name>
</gene>
<feature type="compositionally biased region" description="Basic and acidic residues" evidence="1">
    <location>
        <begin position="81"/>
        <end position="100"/>
    </location>
</feature>
<dbReference type="EMBL" id="JADEWU010000008">
    <property type="protein sequence ID" value="MBE9142799.1"/>
    <property type="molecule type" value="Genomic_DNA"/>
</dbReference>
<evidence type="ECO:0000313" key="2">
    <source>
        <dbReference type="EMBL" id="MBE9142799.1"/>
    </source>
</evidence>
<reference evidence="2 3" key="1">
    <citation type="submission" date="2020-10" db="EMBL/GenBank/DDBJ databases">
        <authorList>
            <person name="Castelo-Branco R."/>
            <person name="Eusebio N."/>
            <person name="Adriana R."/>
            <person name="Vieira A."/>
            <person name="Brugerolle De Fraissinette N."/>
            <person name="Rezende De Castro R."/>
            <person name="Schneider M.P."/>
            <person name="Vasconcelos V."/>
            <person name="Leao P.N."/>
        </authorList>
    </citation>
    <scope>NUCLEOTIDE SEQUENCE [LARGE SCALE GENOMIC DNA]</scope>
    <source>
        <strain evidence="2 3">LEGE 06226</strain>
    </source>
</reference>
<dbReference type="Proteomes" id="UP000640725">
    <property type="component" value="Unassembled WGS sequence"/>
</dbReference>
<feature type="compositionally biased region" description="Gly residues" evidence="1">
    <location>
        <begin position="104"/>
        <end position="113"/>
    </location>
</feature>
<comment type="caution">
    <text evidence="2">The sequence shown here is derived from an EMBL/GenBank/DDBJ whole genome shotgun (WGS) entry which is preliminary data.</text>
</comment>
<sequence>MTTMGLVSNQGLRIKPMNSNKNNGLSTRTKIWMGVGAYILTSGLSDVANASAPHNLNPEIPSNISISGATFTPSEMLHAATEGDKDGKTDDKGKDKKGDEGGESGESGEGGEG</sequence>
<evidence type="ECO:0000313" key="3">
    <source>
        <dbReference type="Proteomes" id="UP000640725"/>
    </source>
</evidence>